<proteinExistence type="predicted"/>
<dbReference type="Gene3D" id="3.40.50.150">
    <property type="entry name" value="Vaccinia Virus protein VP39"/>
    <property type="match status" value="1"/>
</dbReference>
<dbReference type="PANTHER" id="PTHR43861">
    <property type="entry name" value="TRANS-ACONITATE 2-METHYLTRANSFERASE-RELATED"/>
    <property type="match status" value="1"/>
</dbReference>
<keyword evidence="1" id="KW-0808">Transferase</keyword>
<reference evidence="1 2" key="1">
    <citation type="journal article" date="2015" name="Nature">
        <title>rRNA introns, odd ribosomes, and small enigmatic genomes across a large radiation of phyla.</title>
        <authorList>
            <person name="Brown C.T."/>
            <person name="Hug L.A."/>
            <person name="Thomas B.C."/>
            <person name="Sharon I."/>
            <person name="Castelle C.J."/>
            <person name="Singh A."/>
            <person name="Wilkins M.J."/>
            <person name="Williams K.H."/>
            <person name="Banfield J.F."/>
        </authorList>
    </citation>
    <scope>NUCLEOTIDE SEQUENCE [LARGE SCALE GENOMIC DNA]</scope>
</reference>
<dbReference type="Pfam" id="PF13489">
    <property type="entry name" value="Methyltransf_23"/>
    <property type="match status" value="1"/>
</dbReference>
<gene>
    <name evidence="1" type="ORF">UU67_C0001G0019</name>
</gene>
<keyword evidence="1" id="KW-0489">Methyltransferase</keyword>
<accession>A0A0G0ZN50</accession>
<dbReference type="GO" id="GO:0032259">
    <property type="term" value="P:methylation"/>
    <property type="evidence" value="ECO:0007669"/>
    <property type="project" value="UniProtKB-KW"/>
</dbReference>
<evidence type="ECO:0000313" key="1">
    <source>
        <dbReference type="EMBL" id="KKS14423.1"/>
    </source>
</evidence>
<protein>
    <submittedName>
        <fullName evidence="1">Methyltransferase type 12</fullName>
    </submittedName>
</protein>
<dbReference type="PANTHER" id="PTHR43861:SF6">
    <property type="entry name" value="METHYLTRANSFERASE TYPE 11"/>
    <property type="match status" value="1"/>
</dbReference>
<dbReference type="CDD" id="cd02440">
    <property type="entry name" value="AdoMet_MTases"/>
    <property type="match status" value="1"/>
</dbReference>
<evidence type="ECO:0000313" key="2">
    <source>
        <dbReference type="Proteomes" id="UP000034753"/>
    </source>
</evidence>
<dbReference type="GO" id="GO:0008168">
    <property type="term" value="F:methyltransferase activity"/>
    <property type="evidence" value="ECO:0007669"/>
    <property type="project" value="UniProtKB-KW"/>
</dbReference>
<name>A0A0G0ZN50_9BACT</name>
<dbReference type="AlphaFoldDB" id="A0A0G0ZN50"/>
<dbReference type="InterPro" id="IPR029063">
    <property type="entry name" value="SAM-dependent_MTases_sf"/>
</dbReference>
<dbReference type="Proteomes" id="UP000034753">
    <property type="component" value="Unassembled WGS sequence"/>
</dbReference>
<sequence length="326" mass="37732">MRDIFKDYKVFSINPSKLRSPGFFRNMLEYRTAVMRRYRSALKSRTEFSCPLCGATKGGEFLKYKNYLLLECSRCGLVSPNIDFSKVDGRELYDDPACIKDTTREVLDNYQYRKQTYAPERLQYILEKTGLRSRALRLLDVGCGPGYFLSHLHDKKIRYKGLELAKFLVEICQKQGLNVAMNDVALEPDKAYNVITLFDVLEHVADPVSFLKILKSKLVKGGYIIAYIPNIHSLAYQLMGQWQNTLVPFQHFCFYDPASLKLLARKSGLTVNSLDYYGLDLLDYFYMKQDQDGVNYHQKLSEAIPLLQAVIDKQKLSNHMRVVFKK</sequence>
<dbReference type="SUPFAM" id="SSF53335">
    <property type="entry name" value="S-adenosyl-L-methionine-dependent methyltransferases"/>
    <property type="match status" value="1"/>
</dbReference>
<dbReference type="EMBL" id="LCBN01000001">
    <property type="protein sequence ID" value="KKS14423.1"/>
    <property type="molecule type" value="Genomic_DNA"/>
</dbReference>
<comment type="caution">
    <text evidence="1">The sequence shown here is derived from an EMBL/GenBank/DDBJ whole genome shotgun (WGS) entry which is preliminary data.</text>
</comment>
<organism evidence="1 2">
    <name type="scientific">Candidatus Daviesbacteria bacterium GW2011_GWB1_41_5</name>
    <dbReference type="NCBI Taxonomy" id="1618429"/>
    <lineage>
        <taxon>Bacteria</taxon>
        <taxon>Candidatus Daviesiibacteriota</taxon>
    </lineage>
</organism>